<sequence>MIYLQITANTGPAECCLAVAKVLTRLLKDADQAGVQIRIFEQMPGPCAGTFRSVLLELTHASQAETAQAFAKQWQGSLLWICDSPYRPAHRRKNWFVGGSLFVPDHTRPDSDLSDSGIIYEATRASGPGGQHVNKTDSAIRATHVATGISVKVQTERSQFANKRLATQLLGLKLAELRHAKERDSKAERHMQHHTTERGNASRVFVGPDFKEQAR</sequence>
<evidence type="ECO:0000256" key="1">
    <source>
        <dbReference type="ARBA" id="ARBA00010835"/>
    </source>
</evidence>
<dbReference type="InterPro" id="IPR045853">
    <property type="entry name" value="Pep_chain_release_fac_I_sf"/>
</dbReference>
<dbReference type="NCBIfam" id="TIGR03072">
    <property type="entry name" value="release_prfH"/>
    <property type="match status" value="1"/>
</dbReference>
<organism evidence="4 5">
    <name type="scientific">Undibacterium hunanense</name>
    <dbReference type="NCBI Taxonomy" id="2762292"/>
    <lineage>
        <taxon>Bacteria</taxon>
        <taxon>Pseudomonadati</taxon>
        <taxon>Pseudomonadota</taxon>
        <taxon>Betaproteobacteria</taxon>
        <taxon>Burkholderiales</taxon>
        <taxon>Oxalobacteraceae</taxon>
        <taxon>Undibacterium</taxon>
    </lineage>
</organism>
<comment type="similarity">
    <text evidence="1">Belongs to the prokaryotic/mitochondrial release factor family.</text>
</comment>
<evidence type="ECO:0000313" key="5">
    <source>
        <dbReference type="Proteomes" id="UP000650424"/>
    </source>
</evidence>
<comment type="caution">
    <text evidence="4">The sequence shown here is derived from an EMBL/GenBank/DDBJ whole genome shotgun (WGS) entry which is preliminary data.</text>
</comment>
<accession>A0ABR6ZZE1</accession>
<reference evidence="4 5" key="1">
    <citation type="submission" date="2020-08" db="EMBL/GenBank/DDBJ databases">
        <title>Novel species isolated from subtropical streams in China.</title>
        <authorList>
            <person name="Lu H."/>
        </authorList>
    </citation>
    <scope>NUCLEOTIDE SEQUENCE [LARGE SCALE GENOMIC DNA]</scope>
    <source>
        <strain evidence="4 5">CY18W</strain>
    </source>
</reference>
<dbReference type="EMBL" id="JACOGF010000022">
    <property type="protein sequence ID" value="MBC3920955.1"/>
    <property type="molecule type" value="Genomic_DNA"/>
</dbReference>
<dbReference type="Gene3D" id="3.30.70.1660">
    <property type="match status" value="1"/>
</dbReference>
<dbReference type="RefSeq" id="WP_186950791.1">
    <property type="nucleotide sequence ID" value="NZ_JACOGF010000022.1"/>
</dbReference>
<dbReference type="PANTHER" id="PTHR43804">
    <property type="entry name" value="LD18447P"/>
    <property type="match status" value="1"/>
</dbReference>
<dbReference type="InterPro" id="IPR050057">
    <property type="entry name" value="Prokaryotic/Mito_RF"/>
</dbReference>
<dbReference type="Proteomes" id="UP000650424">
    <property type="component" value="Unassembled WGS sequence"/>
</dbReference>
<dbReference type="InterPro" id="IPR017509">
    <property type="entry name" value="PrfH"/>
</dbReference>
<feature type="domain" description="Prokaryotic-type class I peptide chain release factors" evidence="3">
    <location>
        <begin position="124"/>
        <end position="140"/>
    </location>
</feature>
<evidence type="ECO:0000313" key="4">
    <source>
        <dbReference type="EMBL" id="MBC3920955.1"/>
    </source>
</evidence>
<evidence type="ECO:0000256" key="2">
    <source>
        <dbReference type="SAM" id="MobiDB-lite"/>
    </source>
</evidence>
<dbReference type="Pfam" id="PF00472">
    <property type="entry name" value="RF-1"/>
    <property type="match status" value="1"/>
</dbReference>
<gene>
    <name evidence="4" type="ORF">H8L32_26060</name>
</gene>
<proteinExistence type="inferred from homology"/>
<evidence type="ECO:0000259" key="3">
    <source>
        <dbReference type="PROSITE" id="PS00745"/>
    </source>
</evidence>
<dbReference type="InterPro" id="IPR000352">
    <property type="entry name" value="Pep_chain_release_fac_I"/>
</dbReference>
<dbReference type="PANTHER" id="PTHR43804:SF9">
    <property type="entry name" value="PEPTIDE CHAIN RELEASE FACTOR HOMOLOG-RELATED"/>
    <property type="match status" value="1"/>
</dbReference>
<keyword evidence="5" id="KW-1185">Reference proteome</keyword>
<feature type="region of interest" description="Disordered" evidence="2">
    <location>
        <begin position="182"/>
        <end position="215"/>
    </location>
</feature>
<feature type="compositionally biased region" description="Basic and acidic residues" evidence="2">
    <location>
        <begin position="182"/>
        <end position="197"/>
    </location>
</feature>
<name>A0ABR6ZZE1_9BURK</name>
<dbReference type="SUPFAM" id="SSF75620">
    <property type="entry name" value="Release factor"/>
    <property type="match status" value="1"/>
</dbReference>
<dbReference type="PROSITE" id="PS00745">
    <property type="entry name" value="RF_PROK_I"/>
    <property type="match status" value="1"/>
</dbReference>
<protein>
    <submittedName>
        <fullName evidence="4">Peptide chain release factor H</fullName>
    </submittedName>
</protein>
<dbReference type="Gene3D" id="3.30.160.20">
    <property type="match status" value="1"/>
</dbReference>